<dbReference type="OrthoDB" id="5757762at2"/>
<gene>
    <name evidence="1" type="ORF">SAMN05421783_104131</name>
</gene>
<dbReference type="STRING" id="1058.SAMN05421783_104131"/>
<proteinExistence type="predicted"/>
<evidence type="ECO:0000313" key="2">
    <source>
        <dbReference type="Proteomes" id="UP000198816"/>
    </source>
</evidence>
<dbReference type="EMBL" id="FNNZ01000004">
    <property type="protein sequence ID" value="SDW46534.1"/>
    <property type="molecule type" value="Genomic_DNA"/>
</dbReference>
<name>A0A1H2TTP2_THIRO</name>
<protein>
    <submittedName>
        <fullName evidence="1">Uncharacterized protein</fullName>
    </submittedName>
</protein>
<dbReference type="RefSeq" id="WP_093029266.1">
    <property type="nucleotide sequence ID" value="NZ_FNNZ01000004.1"/>
</dbReference>
<dbReference type="Proteomes" id="UP000198816">
    <property type="component" value="Unassembled WGS sequence"/>
</dbReference>
<accession>A0A1H2TTP2</accession>
<keyword evidence="2" id="KW-1185">Reference proteome</keyword>
<sequence length="291" mass="33297">MNDNPIEVLNTPYSDVHYYECKIILQAHHFITAKAFKDFWSIVRHTAKKFDVNVKEAEGAFDNHVREVLFFDTPGCDLYNNHFIVRLRSFYKNGWPDGLPELTVKFRHPDFETAAAVDVRPATPGARVRIKFKQELLPLREGLGGLRSIYSHNCVLATPREQIDMAVEDLTRAFPALLQAKAKSDERIALVKDLAVEEVQVNVGELHFGHGINAKATIAVWRNRQHERPLCGEFAFQYKFDRREDLNRGSIERAAEFYKTLQLDAYEWVTLGTTKTGIVYGLGNNASTNRE</sequence>
<evidence type="ECO:0000313" key="1">
    <source>
        <dbReference type="EMBL" id="SDW46534.1"/>
    </source>
</evidence>
<reference evidence="2" key="1">
    <citation type="submission" date="2016-10" db="EMBL/GenBank/DDBJ databases">
        <authorList>
            <person name="Varghese N."/>
            <person name="Submissions S."/>
        </authorList>
    </citation>
    <scope>NUCLEOTIDE SEQUENCE [LARGE SCALE GENOMIC DNA]</scope>
    <source>
        <strain evidence="2">DSM 217</strain>
    </source>
</reference>
<organism evidence="1 2">
    <name type="scientific">Thiocapsa roseopersicina</name>
    <dbReference type="NCBI Taxonomy" id="1058"/>
    <lineage>
        <taxon>Bacteria</taxon>
        <taxon>Pseudomonadati</taxon>
        <taxon>Pseudomonadota</taxon>
        <taxon>Gammaproteobacteria</taxon>
        <taxon>Chromatiales</taxon>
        <taxon>Chromatiaceae</taxon>
        <taxon>Thiocapsa</taxon>
    </lineage>
</organism>
<dbReference type="AlphaFoldDB" id="A0A1H2TTP2"/>